<keyword evidence="3" id="KW-0804">Transcription</keyword>
<sequence>MRYVSRAPAPPLDRFIDDIYCMTGVPRHRRLNVPPMPSAHLMINLGEPVGLYDSDAAAPPAMLTDGWFMGMWSRRFTIEHHAPVRVVGVHFKPWGLAPFVGMPMVELQDRSVQADAIWAGSVDRLRDRLDGAPTAGSLLQVMETELRSRLVPQLSSGFQLVDHVAGQLEDSWGSVRVSTLTEAAGVSGNQLTVQFRTHIGLTPKRVARVYRFARVILDVDTRYSVDWSQVAHSAGYFDQAHFGKEFKNFTGHTPTAYLALRRRCPAQIGFPPDNGPMPG</sequence>
<evidence type="ECO:0000259" key="4">
    <source>
        <dbReference type="PROSITE" id="PS01124"/>
    </source>
</evidence>
<feature type="domain" description="HTH araC/xylS-type" evidence="4">
    <location>
        <begin position="158"/>
        <end position="260"/>
    </location>
</feature>
<dbReference type="EMBL" id="FTNT01000011">
    <property type="protein sequence ID" value="SIS18474.1"/>
    <property type="molecule type" value="Genomic_DNA"/>
</dbReference>
<dbReference type="Pfam" id="PF12833">
    <property type="entry name" value="HTH_18"/>
    <property type="match status" value="1"/>
</dbReference>
<dbReference type="Pfam" id="PF20240">
    <property type="entry name" value="DUF6597"/>
    <property type="match status" value="1"/>
</dbReference>
<evidence type="ECO:0000256" key="1">
    <source>
        <dbReference type="ARBA" id="ARBA00023015"/>
    </source>
</evidence>
<evidence type="ECO:0000256" key="2">
    <source>
        <dbReference type="ARBA" id="ARBA00023125"/>
    </source>
</evidence>
<dbReference type="GO" id="GO:0043565">
    <property type="term" value="F:sequence-specific DNA binding"/>
    <property type="evidence" value="ECO:0007669"/>
    <property type="project" value="InterPro"/>
</dbReference>
<dbReference type="SUPFAM" id="SSF46689">
    <property type="entry name" value="Homeodomain-like"/>
    <property type="match status" value="1"/>
</dbReference>
<reference evidence="5 6" key="1">
    <citation type="submission" date="2017-01" db="EMBL/GenBank/DDBJ databases">
        <authorList>
            <person name="Mah S.A."/>
            <person name="Swanson W.J."/>
            <person name="Moy G.W."/>
            <person name="Vacquier V.D."/>
        </authorList>
    </citation>
    <scope>NUCLEOTIDE SEQUENCE [LARGE SCALE GENOMIC DNA]</scope>
    <source>
        <strain evidence="5 6">CPCC 203464</strain>
    </source>
</reference>
<dbReference type="PROSITE" id="PS01124">
    <property type="entry name" value="HTH_ARAC_FAMILY_2"/>
    <property type="match status" value="1"/>
</dbReference>
<dbReference type="AlphaFoldDB" id="A0A1N7H0V7"/>
<dbReference type="SMART" id="SM00342">
    <property type="entry name" value="HTH_ARAC"/>
    <property type="match status" value="1"/>
</dbReference>
<keyword evidence="6" id="KW-1185">Reference proteome</keyword>
<dbReference type="Gene3D" id="1.10.10.60">
    <property type="entry name" value="Homeodomain-like"/>
    <property type="match status" value="1"/>
</dbReference>
<evidence type="ECO:0000256" key="3">
    <source>
        <dbReference type="ARBA" id="ARBA00023163"/>
    </source>
</evidence>
<dbReference type="STRING" id="1344003.SAMN05445060_3337"/>
<proteinExistence type="predicted"/>
<dbReference type="InterPro" id="IPR050204">
    <property type="entry name" value="AraC_XylS_family_regulators"/>
</dbReference>
<dbReference type="Proteomes" id="UP000186218">
    <property type="component" value="Unassembled WGS sequence"/>
</dbReference>
<dbReference type="RefSeq" id="WP_076481781.1">
    <property type="nucleotide sequence ID" value="NZ_FTNT01000011.1"/>
</dbReference>
<protein>
    <submittedName>
        <fullName evidence="5">Transcriptional regulator, AraC family</fullName>
    </submittedName>
</protein>
<accession>A0A1N7H0V7</accession>
<dbReference type="PANTHER" id="PTHR46796">
    <property type="entry name" value="HTH-TYPE TRANSCRIPTIONAL ACTIVATOR RHAS-RELATED"/>
    <property type="match status" value="1"/>
</dbReference>
<dbReference type="InterPro" id="IPR018060">
    <property type="entry name" value="HTH_AraC"/>
</dbReference>
<dbReference type="InterPro" id="IPR009057">
    <property type="entry name" value="Homeodomain-like_sf"/>
</dbReference>
<organism evidence="5 6">
    <name type="scientific">Williamsia sterculiae</name>
    <dbReference type="NCBI Taxonomy" id="1344003"/>
    <lineage>
        <taxon>Bacteria</taxon>
        <taxon>Bacillati</taxon>
        <taxon>Actinomycetota</taxon>
        <taxon>Actinomycetes</taxon>
        <taxon>Mycobacteriales</taxon>
        <taxon>Nocardiaceae</taxon>
        <taxon>Williamsia</taxon>
    </lineage>
</organism>
<dbReference type="InterPro" id="IPR046532">
    <property type="entry name" value="DUF6597"/>
</dbReference>
<name>A0A1N7H0V7_9NOCA</name>
<evidence type="ECO:0000313" key="5">
    <source>
        <dbReference type="EMBL" id="SIS18474.1"/>
    </source>
</evidence>
<keyword evidence="2" id="KW-0238">DNA-binding</keyword>
<dbReference type="OrthoDB" id="2559672at2"/>
<gene>
    <name evidence="5" type="ORF">SAMN05445060_3337</name>
</gene>
<keyword evidence="1" id="KW-0805">Transcription regulation</keyword>
<evidence type="ECO:0000313" key="6">
    <source>
        <dbReference type="Proteomes" id="UP000186218"/>
    </source>
</evidence>
<dbReference type="GO" id="GO:0003700">
    <property type="term" value="F:DNA-binding transcription factor activity"/>
    <property type="evidence" value="ECO:0007669"/>
    <property type="project" value="InterPro"/>
</dbReference>